<evidence type="ECO:0000256" key="1">
    <source>
        <dbReference type="SAM" id="MobiDB-lite"/>
    </source>
</evidence>
<feature type="region of interest" description="Disordered" evidence="1">
    <location>
        <begin position="193"/>
        <end position="219"/>
    </location>
</feature>
<dbReference type="AlphaFoldDB" id="A0A098VMW7"/>
<proteinExistence type="predicted"/>
<dbReference type="Gene3D" id="6.10.160.20">
    <property type="match status" value="1"/>
</dbReference>
<evidence type="ECO:0000313" key="4">
    <source>
        <dbReference type="Proteomes" id="UP000029725"/>
    </source>
</evidence>
<dbReference type="InterPro" id="IPR025718">
    <property type="entry name" value="SAP30_Sin3-bd"/>
</dbReference>
<dbReference type="InterPro" id="IPR038291">
    <property type="entry name" value="SAP30_C_sf"/>
</dbReference>
<dbReference type="EMBL" id="JMKJ01000584">
    <property type="protein sequence ID" value="KGG50363.1"/>
    <property type="molecule type" value="Genomic_DNA"/>
</dbReference>
<comment type="caution">
    <text evidence="3">The sequence shown here is derived from an EMBL/GenBank/DDBJ whole genome shotgun (WGS) entry which is preliminary data.</text>
</comment>
<dbReference type="Pfam" id="PF13867">
    <property type="entry name" value="SAP30_Sin3_bdg"/>
    <property type="match status" value="1"/>
</dbReference>
<evidence type="ECO:0000259" key="2">
    <source>
        <dbReference type="Pfam" id="PF13867"/>
    </source>
</evidence>
<dbReference type="RefSeq" id="XP_013236804.1">
    <property type="nucleotide sequence ID" value="XM_013381350.1"/>
</dbReference>
<name>A0A098VMW7_9MICR</name>
<dbReference type="GeneID" id="25260751"/>
<dbReference type="HOGENOM" id="CLU_883033_0_0_1"/>
<sequence>MATKITFKTKDYSNIRSEFVADEHCHPMESFRQPEAFSPSAEIISHYGKHISITSPSDSRSTSPNLNELLANRESAARNFIALATEKPGSEFSQNEPDKCKITHESDKTDLFQEAPVKLPNKFEDQNETTSLSATLSPQISPSSPSSASSSSASSTSLNSSASSFVLLSEYNSFKKKKPSPLGKRALLKKLSEGTLVRRQSERHHQTPELSSALKGYPSQMLSPRQQRASGTSDFALPKRKSANLYKKKYPQPIEFLNLEALRRYRKVYKLSIRPTASKSSLLRVAMDHYSKMNPDPNQIIFEFICALHSDNNCN</sequence>
<feature type="compositionally biased region" description="Low complexity" evidence="1">
    <location>
        <begin position="137"/>
        <end position="158"/>
    </location>
</feature>
<accession>A0A098VMW7</accession>
<evidence type="ECO:0000313" key="3">
    <source>
        <dbReference type="EMBL" id="KGG50363.1"/>
    </source>
</evidence>
<feature type="region of interest" description="Disordered" evidence="1">
    <location>
        <begin position="126"/>
        <end position="158"/>
    </location>
</feature>
<dbReference type="OrthoDB" id="510958at2759"/>
<protein>
    <recommendedName>
        <fullName evidence="2">Histone deacetylase complex subunit SAP30 Sin3 binding domain-containing protein</fullName>
    </recommendedName>
</protein>
<dbReference type="VEuPathDB" id="MicrosporidiaDB:DI09_74p50"/>
<reference evidence="3 4" key="1">
    <citation type="submission" date="2014-04" db="EMBL/GenBank/DDBJ databases">
        <title>A new species of microsporidia sheds light on the evolution of extreme parasitism.</title>
        <authorList>
            <person name="Haag K.L."/>
            <person name="James T.Y."/>
            <person name="Larsson R."/>
            <person name="Schaer T.M."/>
            <person name="Refardt D."/>
            <person name="Pombert J.-F."/>
            <person name="Ebert D."/>
        </authorList>
    </citation>
    <scope>NUCLEOTIDE SEQUENCE [LARGE SCALE GENOMIC DNA]</scope>
    <source>
        <strain evidence="3 4">UGP3</strain>
        <tissue evidence="3">Spores</tissue>
    </source>
</reference>
<gene>
    <name evidence="3" type="ORF">DI09_74p50</name>
</gene>
<organism evidence="3 4">
    <name type="scientific">Mitosporidium daphniae</name>
    <dbReference type="NCBI Taxonomy" id="1485682"/>
    <lineage>
        <taxon>Eukaryota</taxon>
        <taxon>Fungi</taxon>
        <taxon>Fungi incertae sedis</taxon>
        <taxon>Microsporidia</taxon>
        <taxon>Mitosporidium</taxon>
    </lineage>
</organism>
<keyword evidence="4" id="KW-1185">Reference proteome</keyword>
<dbReference type="Proteomes" id="UP000029725">
    <property type="component" value="Unassembled WGS sequence"/>
</dbReference>
<feature type="domain" description="Histone deacetylase complex subunit SAP30 Sin3 binding" evidence="2">
    <location>
        <begin position="257"/>
        <end position="308"/>
    </location>
</feature>